<keyword evidence="1" id="KW-0812">Transmembrane</keyword>
<name>A0A317E0E6_9PROT</name>
<dbReference type="AlphaFoldDB" id="A0A317E0E6"/>
<dbReference type="Proteomes" id="UP000246077">
    <property type="component" value="Unassembled WGS sequence"/>
</dbReference>
<feature type="transmembrane region" description="Helical" evidence="1">
    <location>
        <begin position="56"/>
        <end position="75"/>
    </location>
</feature>
<accession>A0A317E0E6</accession>
<evidence type="ECO:0000313" key="3">
    <source>
        <dbReference type="Proteomes" id="UP000246077"/>
    </source>
</evidence>
<organism evidence="2 3">
    <name type="scientific">Zavarzinia compransoris</name>
    <dbReference type="NCBI Taxonomy" id="1264899"/>
    <lineage>
        <taxon>Bacteria</taxon>
        <taxon>Pseudomonadati</taxon>
        <taxon>Pseudomonadota</taxon>
        <taxon>Alphaproteobacteria</taxon>
        <taxon>Rhodospirillales</taxon>
        <taxon>Zavarziniaceae</taxon>
        <taxon>Zavarzinia</taxon>
    </lineage>
</organism>
<evidence type="ECO:0000256" key="1">
    <source>
        <dbReference type="SAM" id="Phobius"/>
    </source>
</evidence>
<keyword evidence="1" id="KW-1133">Transmembrane helix</keyword>
<feature type="transmembrane region" description="Helical" evidence="1">
    <location>
        <begin position="21"/>
        <end position="50"/>
    </location>
</feature>
<protein>
    <submittedName>
        <fullName evidence="2">Uncharacterized protein</fullName>
    </submittedName>
</protein>
<keyword evidence="3" id="KW-1185">Reference proteome</keyword>
<evidence type="ECO:0000313" key="2">
    <source>
        <dbReference type="EMBL" id="PWR18823.1"/>
    </source>
</evidence>
<dbReference type="EMBL" id="QGLF01000005">
    <property type="protein sequence ID" value="PWR18823.1"/>
    <property type="molecule type" value="Genomic_DNA"/>
</dbReference>
<dbReference type="RefSeq" id="WP_109922509.1">
    <property type="nucleotide sequence ID" value="NZ_QGLF01000005.1"/>
</dbReference>
<proteinExistence type="predicted"/>
<keyword evidence="1" id="KW-0472">Membrane</keyword>
<feature type="transmembrane region" description="Helical" evidence="1">
    <location>
        <begin position="215"/>
        <end position="233"/>
    </location>
</feature>
<gene>
    <name evidence="2" type="ORF">DKG75_17740</name>
</gene>
<sequence>MNTPARRGPGAAVETVYGHPWYGIGLIWFVVLLLAGLVAGMIAGALALFITGDPGSGVLLALFGLLLAPVIPIVVRPARAMVRHKVRIGSDGRLHMTLPTWGRNSIRPPFHDVELAAADIAGIERREVIRQSMGVPWIEECWRVVTHSGESYDFGSRAAQGSIQFPVEAAGQAIARFAGVAIGEVGDPVEAGADGQVHPLTPAEAEGKRRTAHNFWIGIGIAMALLAILRVCAQSG</sequence>
<reference evidence="3" key="1">
    <citation type="submission" date="2018-05" db="EMBL/GenBank/DDBJ databases">
        <title>Zavarzinia sp. HR-AS.</title>
        <authorList>
            <person name="Lee Y."/>
            <person name="Jeon C.O."/>
        </authorList>
    </citation>
    <scope>NUCLEOTIDE SEQUENCE [LARGE SCALE GENOMIC DNA]</scope>
    <source>
        <strain evidence="3">DSM 1231</strain>
    </source>
</reference>
<comment type="caution">
    <text evidence="2">The sequence shown here is derived from an EMBL/GenBank/DDBJ whole genome shotgun (WGS) entry which is preliminary data.</text>
</comment>